<sequence length="92" mass="10446">MRLCEESNKGLEMNCGEVVRVMPDDLSDNDRRLNCLLQLGAALATWTIFCKSSNLCDTTCSSINKAVRYEDFDLFEKNSQDWPIFELIGMGD</sequence>
<evidence type="ECO:0000313" key="1">
    <source>
        <dbReference type="EMBL" id="KAJ1353620.1"/>
    </source>
</evidence>
<evidence type="ECO:0000313" key="2">
    <source>
        <dbReference type="Proteomes" id="UP001196413"/>
    </source>
</evidence>
<gene>
    <name evidence="1" type="ORF">KIN20_010283</name>
</gene>
<accession>A0AAD5QLR9</accession>
<dbReference type="AlphaFoldDB" id="A0AAD5QLR9"/>
<reference evidence="1" key="1">
    <citation type="submission" date="2021-06" db="EMBL/GenBank/DDBJ databases">
        <title>Parelaphostrongylus tenuis whole genome reference sequence.</title>
        <authorList>
            <person name="Garwood T.J."/>
            <person name="Larsen P.A."/>
            <person name="Fountain-Jones N.M."/>
            <person name="Garbe J.R."/>
            <person name="Macchietto M.G."/>
            <person name="Kania S.A."/>
            <person name="Gerhold R.W."/>
            <person name="Richards J.E."/>
            <person name="Wolf T.M."/>
        </authorList>
    </citation>
    <scope>NUCLEOTIDE SEQUENCE</scope>
    <source>
        <strain evidence="1">MNPRO001-30</strain>
        <tissue evidence="1">Meninges</tissue>
    </source>
</reference>
<name>A0AAD5QLR9_PARTN</name>
<keyword evidence="2" id="KW-1185">Reference proteome</keyword>
<protein>
    <submittedName>
        <fullName evidence="1">Uncharacterized protein</fullName>
    </submittedName>
</protein>
<organism evidence="1 2">
    <name type="scientific">Parelaphostrongylus tenuis</name>
    <name type="common">Meningeal worm</name>
    <dbReference type="NCBI Taxonomy" id="148309"/>
    <lineage>
        <taxon>Eukaryota</taxon>
        <taxon>Metazoa</taxon>
        <taxon>Ecdysozoa</taxon>
        <taxon>Nematoda</taxon>
        <taxon>Chromadorea</taxon>
        <taxon>Rhabditida</taxon>
        <taxon>Rhabditina</taxon>
        <taxon>Rhabditomorpha</taxon>
        <taxon>Strongyloidea</taxon>
        <taxon>Metastrongylidae</taxon>
        <taxon>Parelaphostrongylus</taxon>
    </lineage>
</organism>
<comment type="caution">
    <text evidence="1">The sequence shown here is derived from an EMBL/GenBank/DDBJ whole genome shotgun (WGS) entry which is preliminary data.</text>
</comment>
<dbReference type="Proteomes" id="UP001196413">
    <property type="component" value="Unassembled WGS sequence"/>
</dbReference>
<proteinExistence type="predicted"/>
<dbReference type="EMBL" id="JAHQIW010001785">
    <property type="protein sequence ID" value="KAJ1353620.1"/>
    <property type="molecule type" value="Genomic_DNA"/>
</dbReference>